<keyword evidence="3" id="KW-1185">Reference proteome</keyword>
<sequence length="52" mass="5841">MGFFLFIFSFYLDGLSISVLLKLLFLIVILLITSTTSTYLISKMAFIGGKNE</sequence>
<keyword evidence="1" id="KW-0812">Transmembrane</keyword>
<organism evidence="2 3">
    <name type="scientific">Candidatus Xenolissoclinum pacificiensis L6</name>
    <dbReference type="NCBI Taxonomy" id="1401685"/>
    <lineage>
        <taxon>Bacteria</taxon>
        <taxon>Pseudomonadati</taxon>
        <taxon>Pseudomonadota</taxon>
        <taxon>Alphaproteobacteria</taxon>
        <taxon>Rickettsiales</taxon>
        <taxon>Anaplasmataceae</taxon>
        <taxon>Candidatus Xenolissoclinum</taxon>
    </lineage>
</organism>
<name>W2V134_9RICK</name>
<evidence type="ECO:0000313" key="2">
    <source>
        <dbReference type="EMBL" id="ETO91805.1"/>
    </source>
</evidence>
<dbReference type="AlphaFoldDB" id="W2V134"/>
<proteinExistence type="predicted"/>
<accession>W2V134</accession>
<dbReference type="Proteomes" id="UP000018951">
    <property type="component" value="Unassembled WGS sequence"/>
</dbReference>
<feature type="transmembrane region" description="Helical" evidence="1">
    <location>
        <begin position="20"/>
        <end position="41"/>
    </location>
</feature>
<protein>
    <submittedName>
        <fullName evidence="2">Uncharacterized protein</fullName>
    </submittedName>
</protein>
<dbReference type="EMBL" id="AXCJ01000001">
    <property type="protein sequence ID" value="ETO91805.1"/>
    <property type="molecule type" value="Genomic_DNA"/>
</dbReference>
<evidence type="ECO:0000256" key="1">
    <source>
        <dbReference type="SAM" id="Phobius"/>
    </source>
</evidence>
<reference evidence="2 3" key="1">
    <citation type="journal article" date="2013" name="PLoS ONE">
        <title>Bacterial endosymbiosis in a chordate host: long-term co-evolution and conservation of secondary metabolism.</title>
        <authorList>
            <person name="Kwan J.C."/>
            <person name="Schmidt E.W."/>
        </authorList>
    </citation>
    <scope>NUCLEOTIDE SEQUENCE [LARGE SCALE GENOMIC DNA]</scope>
    <source>
        <strain evidence="3">L6</strain>
    </source>
</reference>
<gene>
    <name evidence="2" type="ORF">P857_983</name>
</gene>
<keyword evidence="1" id="KW-0472">Membrane</keyword>
<comment type="caution">
    <text evidence="2">The sequence shown here is derived from an EMBL/GenBank/DDBJ whole genome shotgun (WGS) entry which is preliminary data.</text>
</comment>
<evidence type="ECO:0000313" key="3">
    <source>
        <dbReference type="Proteomes" id="UP000018951"/>
    </source>
</evidence>
<keyword evidence="1" id="KW-1133">Transmembrane helix</keyword>
<dbReference type="STRING" id="1401685.P857_983"/>